<keyword evidence="1" id="KW-1185">Reference proteome</keyword>
<dbReference type="PANTHER" id="PTHR47331">
    <property type="entry name" value="PHD-TYPE DOMAIN-CONTAINING PROTEIN"/>
    <property type="match status" value="1"/>
</dbReference>
<dbReference type="PANTHER" id="PTHR47331:SF4">
    <property type="entry name" value="PEPTIDASE S1 DOMAIN-CONTAINING PROTEIN"/>
    <property type="match status" value="1"/>
</dbReference>
<protein>
    <submittedName>
        <fullName evidence="2">Uncharacterized protein LOC106816842</fullName>
    </submittedName>
</protein>
<dbReference type="GeneID" id="106816842"/>
<dbReference type="Proteomes" id="UP000695022">
    <property type="component" value="Unplaced"/>
</dbReference>
<dbReference type="RefSeq" id="XP_014676963.1">
    <property type="nucleotide sequence ID" value="XM_014821477.1"/>
</dbReference>
<sequence length="286" mass="31629">MGDKPAGTIATEALYATAERCRDSYPEAADMIRDSTYMDDLIDSCEGASRGIKLAEDVSTVMGTGNFRIKGWRFTGGNGTGSSVPLLPSGGDSVRVLGMLWDNVADEFHYRVKINFSKKKKGVRMEPDVRCQDLGASLPATLTRRLVLEQVMGIFDPYGFLVPFTMKAKFLLRETWIWRLGWDDPLPEVLRQKWEEFFSGMYGIEELAISRCVKPRGAVGAPIMITFSDGSEKGYGAAAYLRWDLEGGGAKSSLVLAKGRVAPVKRITVPRLELNGAVVAKRIRRF</sequence>
<evidence type="ECO:0000313" key="2">
    <source>
        <dbReference type="RefSeq" id="XP_014676963.1"/>
    </source>
</evidence>
<organism evidence="1 2">
    <name type="scientific">Priapulus caudatus</name>
    <name type="common">Priapulid worm</name>
    <dbReference type="NCBI Taxonomy" id="37621"/>
    <lineage>
        <taxon>Eukaryota</taxon>
        <taxon>Metazoa</taxon>
        <taxon>Ecdysozoa</taxon>
        <taxon>Scalidophora</taxon>
        <taxon>Priapulida</taxon>
        <taxon>Priapulimorpha</taxon>
        <taxon>Priapulimorphida</taxon>
        <taxon>Priapulidae</taxon>
        <taxon>Priapulus</taxon>
    </lineage>
</organism>
<name>A0ABM1EXP2_PRICU</name>
<reference evidence="2" key="1">
    <citation type="submission" date="2025-08" db="UniProtKB">
        <authorList>
            <consortium name="RefSeq"/>
        </authorList>
    </citation>
    <scope>IDENTIFICATION</scope>
</reference>
<dbReference type="Pfam" id="PF05380">
    <property type="entry name" value="Peptidase_A17"/>
    <property type="match status" value="1"/>
</dbReference>
<dbReference type="InterPro" id="IPR008042">
    <property type="entry name" value="Retrotrans_Pao"/>
</dbReference>
<accession>A0ABM1EXP2</accession>
<proteinExistence type="predicted"/>
<gene>
    <name evidence="2" type="primary">LOC106816842</name>
</gene>
<evidence type="ECO:0000313" key="1">
    <source>
        <dbReference type="Proteomes" id="UP000695022"/>
    </source>
</evidence>